<dbReference type="SUPFAM" id="SSF69318">
    <property type="entry name" value="Integrin alpha N-terminal domain"/>
    <property type="match status" value="1"/>
</dbReference>
<organism evidence="1 2">
    <name type="scientific">Guptibacillus hwajinpoensis</name>
    <dbReference type="NCBI Taxonomy" id="208199"/>
    <lineage>
        <taxon>Bacteria</taxon>
        <taxon>Bacillati</taxon>
        <taxon>Bacillota</taxon>
        <taxon>Bacilli</taxon>
        <taxon>Bacillales</taxon>
        <taxon>Guptibacillaceae</taxon>
        <taxon>Guptibacillus</taxon>
    </lineage>
</organism>
<proteinExistence type="predicted"/>
<dbReference type="OrthoDB" id="1653343at2"/>
<dbReference type="PATRIC" id="fig|157733.3.peg.1950"/>
<keyword evidence="2" id="KW-1185">Reference proteome</keyword>
<dbReference type="STRING" id="157733.AB986_20715"/>
<dbReference type="InterPro" id="IPR028994">
    <property type="entry name" value="Integrin_alpha_N"/>
</dbReference>
<dbReference type="Proteomes" id="UP000035996">
    <property type="component" value="Unassembled WGS sequence"/>
</dbReference>
<dbReference type="AlphaFoldDB" id="A0A0J6CRY5"/>
<comment type="caution">
    <text evidence="1">The sequence shown here is derived from an EMBL/GenBank/DDBJ whole genome shotgun (WGS) entry which is preliminary data.</text>
</comment>
<sequence length="235" mass="26157">MQMNRNDRIILDQKVGDVTGNGVPDIVVLTGTKPYGSDTPFVDQVVLMIKNGATGVESSFALPGSSGYNPTLYLGDFTGNKVNEILVRSDSGGSGGITYDFLYSYFNQSLTLLFDQESFYNAFSYGVKYLNDYQAKVENKTLQKTYIVSLLYKGEEYLSEVYNEDGTLKVPVQGDVLPPGGVYPIDLQRDGVNELLIYQRVIGRYNADGLGFLSTPIQWKENRFVPMYQTLCIFG</sequence>
<name>A0A0J6CRY5_9BACL</name>
<reference evidence="1" key="1">
    <citation type="submission" date="2015-06" db="EMBL/GenBank/DDBJ databases">
        <authorList>
            <person name="Liu B."/>
            <person name="Wang J."/>
            <person name="Zhu Y."/>
            <person name="Liu G."/>
            <person name="Chen Q."/>
            <person name="Zheng C."/>
            <person name="Che J."/>
            <person name="Ge C."/>
            <person name="Shi H."/>
            <person name="Pan Z."/>
            <person name="Liu X."/>
        </authorList>
    </citation>
    <scope>NUCLEOTIDE SEQUENCE [LARGE SCALE GENOMIC DNA]</scope>
    <source>
        <strain evidence="1">DSM 16346</strain>
    </source>
</reference>
<protein>
    <recommendedName>
        <fullName evidence="3">Spore coat protein</fullName>
    </recommendedName>
</protein>
<accession>A0A0J6CRY5</accession>
<gene>
    <name evidence="1" type="ORF">AB986_20715</name>
</gene>
<evidence type="ECO:0000313" key="2">
    <source>
        <dbReference type="Proteomes" id="UP000035996"/>
    </source>
</evidence>
<evidence type="ECO:0008006" key="3">
    <source>
        <dbReference type="Google" id="ProtNLM"/>
    </source>
</evidence>
<evidence type="ECO:0000313" key="1">
    <source>
        <dbReference type="EMBL" id="KMM35875.1"/>
    </source>
</evidence>
<dbReference type="EMBL" id="LELK01000015">
    <property type="protein sequence ID" value="KMM35875.1"/>
    <property type="molecule type" value="Genomic_DNA"/>
</dbReference>